<reference evidence="12" key="1">
    <citation type="submission" date="2025-08" db="UniProtKB">
        <authorList>
            <consortium name="RefSeq"/>
        </authorList>
    </citation>
    <scope>IDENTIFICATION</scope>
    <source>
        <tissue evidence="12">Kidney</tissue>
    </source>
</reference>
<evidence type="ECO:0000256" key="7">
    <source>
        <dbReference type="ARBA" id="ARBA00023242"/>
    </source>
</evidence>
<dbReference type="GO" id="GO:0005634">
    <property type="term" value="C:nucleus"/>
    <property type="evidence" value="ECO:0007669"/>
    <property type="project" value="UniProtKB-SubCell"/>
</dbReference>
<feature type="DNA-binding region" description="DM" evidence="8">
    <location>
        <begin position="39"/>
        <end position="86"/>
    </location>
</feature>
<dbReference type="GeneID" id="105307761"/>
<dbReference type="InterPro" id="IPR026607">
    <property type="entry name" value="DMRT"/>
</dbReference>
<dbReference type="Proteomes" id="UP000515202">
    <property type="component" value="Unplaced"/>
</dbReference>
<sequence>MDASEKSAVSSCPTDSSTGLDTRAPWGIKLRPRRAINRCARCHNHGATDQIKDHKHLCLFQTCKCRKCARFSEHCKVSPAESTLKRQRGAHGKRRPTRGHKRAAATPPTDHSSVNKLAFRLPRAATANSYLPLPAGRWSYVSSRGFNPPASPFLVSGCSALILQPCATLDHLLLQPFPLQAPMASDQASVSASSEWQRKLEAAEALLILRDSPQPPPGYIPPLYPELASCVLLLRLNDGPGEEGLEEFSPAGDTELQPPRPSLHPRPATTSVSLPLGHPACTSLLSWKPRGGRLTTVLPIYALAKCLMFKTL</sequence>
<evidence type="ECO:0000256" key="9">
    <source>
        <dbReference type="SAM" id="MobiDB-lite"/>
    </source>
</evidence>
<evidence type="ECO:0000256" key="8">
    <source>
        <dbReference type="PROSITE-ProRule" id="PRU00070"/>
    </source>
</evidence>
<keyword evidence="3 8" id="KW-0862">Zinc</keyword>
<evidence type="ECO:0000313" key="11">
    <source>
        <dbReference type="Proteomes" id="UP000515202"/>
    </source>
</evidence>
<evidence type="ECO:0000256" key="5">
    <source>
        <dbReference type="ARBA" id="ARBA00023125"/>
    </source>
</evidence>
<evidence type="ECO:0000256" key="4">
    <source>
        <dbReference type="ARBA" id="ARBA00023015"/>
    </source>
</evidence>
<name>A0A6P6C0Q1_PTEVA</name>
<feature type="compositionally biased region" description="Polar residues" evidence="9">
    <location>
        <begin position="7"/>
        <end position="20"/>
    </location>
</feature>
<evidence type="ECO:0000256" key="6">
    <source>
        <dbReference type="ARBA" id="ARBA00023163"/>
    </source>
</evidence>
<feature type="region of interest" description="Disordered" evidence="9">
    <location>
        <begin position="243"/>
        <end position="272"/>
    </location>
</feature>
<proteinExistence type="inferred from homology"/>
<dbReference type="GO" id="GO:0006355">
    <property type="term" value="P:regulation of DNA-templated transcription"/>
    <property type="evidence" value="ECO:0007669"/>
    <property type="project" value="InterPro"/>
</dbReference>
<dbReference type="SUPFAM" id="SSF82927">
    <property type="entry name" value="Cysteine-rich DNA binding domain, (DM domain)"/>
    <property type="match status" value="1"/>
</dbReference>
<dbReference type="PROSITE" id="PS40000">
    <property type="entry name" value="DM_1"/>
    <property type="match status" value="1"/>
</dbReference>
<feature type="compositionally biased region" description="Basic residues" evidence="9">
    <location>
        <begin position="85"/>
        <end position="103"/>
    </location>
</feature>
<dbReference type="AlphaFoldDB" id="A0A6P6C0Q1"/>
<dbReference type="Gene3D" id="4.10.1040.10">
    <property type="entry name" value="DM DNA-binding domain"/>
    <property type="match status" value="1"/>
</dbReference>
<evidence type="ECO:0000256" key="3">
    <source>
        <dbReference type="ARBA" id="ARBA00022833"/>
    </source>
</evidence>
<dbReference type="CTD" id="728656"/>
<keyword evidence="7 8" id="KW-0539">Nucleus</keyword>
<feature type="region of interest" description="Disordered" evidence="9">
    <location>
        <begin position="82"/>
        <end position="113"/>
    </location>
</feature>
<keyword evidence="6" id="KW-0804">Transcription</keyword>
<keyword evidence="4" id="KW-0805">Transcription regulation</keyword>
<accession>A0A6P6C0Q1</accession>
<dbReference type="GO" id="GO:0043565">
    <property type="term" value="F:sequence-specific DNA binding"/>
    <property type="evidence" value="ECO:0007669"/>
    <property type="project" value="InterPro"/>
</dbReference>
<dbReference type="PANTHER" id="PTHR12322:SF17">
    <property type="entry name" value="DM DOMAIN-CONTAINING PROTEIN"/>
    <property type="match status" value="1"/>
</dbReference>
<dbReference type="Pfam" id="PF15791">
    <property type="entry name" value="DMRT-like"/>
    <property type="match status" value="1"/>
</dbReference>
<organism evidence="11 12">
    <name type="scientific">Pteropus vampyrus</name>
    <name type="common">Large flying fox</name>
    <dbReference type="NCBI Taxonomy" id="132908"/>
    <lineage>
        <taxon>Eukaryota</taxon>
        <taxon>Metazoa</taxon>
        <taxon>Chordata</taxon>
        <taxon>Craniata</taxon>
        <taxon>Vertebrata</taxon>
        <taxon>Euteleostomi</taxon>
        <taxon>Mammalia</taxon>
        <taxon>Eutheria</taxon>
        <taxon>Laurasiatheria</taxon>
        <taxon>Chiroptera</taxon>
        <taxon>Yinpterochiroptera</taxon>
        <taxon>Pteropodoidea</taxon>
        <taxon>Pteropodidae</taxon>
        <taxon>Pteropodinae</taxon>
        <taxon>Pteropus</taxon>
    </lineage>
</organism>
<dbReference type="InterPro" id="IPR031577">
    <property type="entry name" value="DMRT-C1/C2_C"/>
</dbReference>
<protein>
    <submittedName>
        <fullName evidence="12">Doublesex- and mab-3-related transcription factor C1</fullName>
    </submittedName>
</protein>
<gene>
    <name evidence="12" type="primary">DMRTC1B</name>
</gene>
<dbReference type="RefSeq" id="XP_023380745.1">
    <property type="nucleotide sequence ID" value="XM_023524977.1"/>
</dbReference>
<dbReference type="KEGG" id="pvp:105307761"/>
<dbReference type="PANTHER" id="PTHR12322">
    <property type="entry name" value="DOUBLESEX AND MAB-3 RELATED TRANSCRIPTION FACTOR DMRT"/>
    <property type="match status" value="1"/>
</dbReference>
<keyword evidence="2 8" id="KW-0479">Metal-binding</keyword>
<dbReference type="Pfam" id="PF00751">
    <property type="entry name" value="DM"/>
    <property type="match status" value="1"/>
</dbReference>
<feature type="domain" description="DM" evidence="10">
    <location>
        <begin position="39"/>
        <end position="86"/>
    </location>
</feature>
<comment type="similarity">
    <text evidence="1">Belongs to the DMRT family.</text>
</comment>
<dbReference type="OrthoDB" id="9663956at2759"/>
<dbReference type="InterPro" id="IPR001275">
    <property type="entry name" value="DM_DNA-bd"/>
</dbReference>
<dbReference type="InterPro" id="IPR036407">
    <property type="entry name" value="DM_DNA-bd_sf"/>
</dbReference>
<keyword evidence="5 8" id="KW-0238">DNA-binding</keyword>
<evidence type="ECO:0000256" key="2">
    <source>
        <dbReference type="ARBA" id="ARBA00022723"/>
    </source>
</evidence>
<feature type="region of interest" description="Disordered" evidence="9">
    <location>
        <begin position="1"/>
        <end position="26"/>
    </location>
</feature>
<dbReference type="GO" id="GO:0046872">
    <property type="term" value="F:metal ion binding"/>
    <property type="evidence" value="ECO:0007669"/>
    <property type="project" value="UniProtKB-KW"/>
</dbReference>
<evidence type="ECO:0000313" key="12">
    <source>
        <dbReference type="RefSeq" id="XP_023380745.1"/>
    </source>
</evidence>
<evidence type="ECO:0000256" key="1">
    <source>
        <dbReference type="ARBA" id="ARBA00006834"/>
    </source>
</evidence>
<keyword evidence="11" id="KW-1185">Reference proteome</keyword>
<dbReference type="PROSITE" id="PS50809">
    <property type="entry name" value="DM_2"/>
    <property type="match status" value="1"/>
</dbReference>
<evidence type="ECO:0000259" key="10">
    <source>
        <dbReference type="PROSITE" id="PS50809"/>
    </source>
</evidence>
<comment type="subcellular location">
    <subcellularLocation>
        <location evidence="8">Nucleus</location>
    </subcellularLocation>
</comment>